<comment type="subcellular location">
    <subcellularLocation>
        <location evidence="1">Membrane</location>
        <topology evidence="1">Multi-pass membrane protein</topology>
    </subcellularLocation>
</comment>
<keyword evidence="4 5" id="KW-0472">Membrane</keyword>
<feature type="transmembrane region" description="Helical" evidence="5">
    <location>
        <begin position="20"/>
        <end position="38"/>
    </location>
</feature>
<reference evidence="8 11" key="3">
    <citation type="submission" date="2021-12" db="EMBL/GenBank/DDBJ databases">
        <title>Genomic and phenotypic characterization of three Burkholderia contaminans isolates recovered from different sources.</title>
        <authorList>
            <person name="Lopez De Volder A."/>
            <person name="Fan Y."/>
            <person name="Nunvar J."/>
            <person name="Herrera T."/>
            <person name="Timp W."/>
            <person name="Degrossi J."/>
        </authorList>
    </citation>
    <scope>NUCLEOTIDE SEQUENCE [LARGE SCALE GENOMIC DNA]</scope>
    <source>
        <strain evidence="8 11">LMG 23361</strain>
    </source>
</reference>
<dbReference type="OrthoDB" id="309023at2"/>
<evidence type="ECO:0000256" key="4">
    <source>
        <dbReference type="ARBA" id="ARBA00023136"/>
    </source>
</evidence>
<feature type="transmembrane region" description="Helical" evidence="5">
    <location>
        <begin position="85"/>
        <end position="108"/>
    </location>
</feature>
<dbReference type="GO" id="GO:0005886">
    <property type="term" value="C:plasma membrane"/>
    <property type="evidence" value="ECO:0007669"/>
    <property type="project" value="TreeGrafter"/>
</dbReference>
<evidence type="ECO:0000256" key="2">
    <source>
        <dbReference type="ARBA" id="ARBA00022692"/>
    </source>
</evidence>
<evidence type="ECO:0000256" key="3">
    <source>
        <dbReference type="ARBA" id="ARBA00022989"/>
    </source>
</evidence>
<sequence>MMTAVPTSTALDSGSTLAHLPIALFGSVMGLTGLAVAWRLAQVHFGAPSWVAQVVGAIALAVFVVLAAAYLAKLAIHPDRVRAEFAHPIAGNMFGAPMISLLLIPLLLVDQHLLLARVLWCIGVAGMTLLAWWMVMRWISVRQQPEHATPAWIVPVVGMLDIPLAAPALGWAHGMHGLMAFGTAVGLFFAVPLFTMIVSRLMFAEPFPDAMRPSLLILCAPFAVGFSAYVATTGVIDDFATGLYMVMLFVLAVLVTRLWHLGRCCPFRVSWWAVSFPLAASAVAALKYAGFAQHPSADAIAAVLLGLASLVIAALFLRTAWGIARGELRTLST</sequence>
<protein>
    <submittedName>
        <fullName evidence="6">SLAC1 anion channel family protein</fullName>
    </submittedName>
</protein>
<dbReference type="InterPro" id="IPR052951">
    <property type="entry name" value="Tellurite_res_ion_channel"/>
</dbReference>
<feature type="transmembrane region" description="Helical" evidence="5">
    <location>
        <begin position="242"/>
        <end position="259"/>
    </location>
</feature>
<evidence type="ECO:0000256" key="1">
    <source>
        <dbReference type="ARBA" id="ARBA00004141"/>
    </source>
</evidence>
<organism evidence="6 9">
    <name type="scientific">Burkholderia contaminans</name>
    <dbReference type="NCBI Taxonomy" id="488447"/>
    <lineage>
        <taxon>Bacteria</taxon>
        <taxon>Pseudomonadati</taxon>
        <taxon>Pseudomonadota</taxon>
        <taxon>Betaproteobacteria</taxon>
        <taxon>Burkholderiales</taxon>
        <taxon>Burkholderiaceae</taxon>
        <taxon>Burkholderia</taxon>
        <taxon>Burkholderia cepacia complex</taxon>
    </lineage>
</organism>
<feature type="transmembrane region" description="Helical" evidence="5">
    <location>
        <begin position="297"/>
        <end position="317"/>
    </location>
</feature>
<dbReference type="PANTHER" id="PTHR37955:SF1">
    <property type="entry name" value="DEP DOMAIN-CONTAINING PROTEIN"/>
    <property type="match status" value="1"/>
</dbReference>
<evidence type="ECO:0000313" key="10">
    <source>
        <dbReference type="Proteomes" id="UP000664048"/>
    </source>
</evidence>
<dbReference type="EMBL" id="CP090641">
    <property type="protein sequence ID" value="WFN21683.1"/>
    <property type="molecule type" value="Genomic_DNA"/>
</dbReference>
<dbReference type="CDD" id="cd09323">
    <property type="entry name" value="TDT_SLAC1_like"/>
    <property type="match status" value="1"/>
</dbReference>
<dbReference type="InterPro" id="IPR004695">
    <property type="entry name" value="SLAC1/Mae1/Ssu1/TehA"/>
</dbReference>
<dbReference type="RefSeq" id="WP_039367874.1">
    <property type="nucleotide sequence ID" value="NZ_AP018357.1"/>
</dbReference>
<evidence type="ECO:0000256" key="5">
    <source>
        <dbReference type="SAM" id="Phobius"/>
    </source>
</evidence>
<feature type="transmembrane region" description="Helical" evidence="5">
    <location>
        <begin position="50"/>
        <end position="73"/>
    </location>
</feature>
<dbReference type="GeneID" id="93188421"/>
<dbReference type="AlphaFoldDB" id="A0A1E3FF99"/>
<dbReference type="Proteomes" id="UP000611459">
    <property type="component" value="Unassembled WGS sequence"/>
</dbReference>
<accession>A0A1E3FF99</accession>
<dbReference type="Pfam" id="PF03595">
    <property type="entry name" value="SLAC1"/>
    <property type="match status" value="1"/>
</dbReference>
<reference evidence="6" key="1">
    <citation type="submission" date="2021-01" db="EMBL/GenBank/DDBJ databases">
        <title>Outbreak of Burkholderia contaminns endophthalmitis traced to a clinical ventilation system.</title>
        <authorList>
            <person name="Lipuma J."/>
            <person name="Spilker T."/>
            <person name="Kratholm J."/>
        </authorList>
    </citation>
    <scope>NUCLEOTIDE SEQUENCE</scope>
    <source>
        <strain evidence="6">HI4954</strain>
    </source>
</reference>
<dbReference type="InterPro" id="IPR038665">
    <property type="entry name" value="Voltage-dep_anion_channel_sf"/>
</dbReference>
<dbReference type="Proteomes" id="UP000664048">
    <property type="component" value="Unassembled WGS sequence"/>
</dbReference>
<evidence type="ECO:0000313" key="8">
    <source>
        <dbReference type="EMBL" id="WFN21683.1"/>
    </source>
</evidence>
<dbReference type="EMBL" id="JAENIB010000004">
    <property type="protein sequence ID" value="MBK1930846.1"/>
    <property type="molecule type" value="Genomic_DNA"/>
</dbReference>
<feature type="transmembrane region" description="Helical" evidence="5">
    <location>
        <begin position="215"/>
        <end position="236"/>
    </location>
</feature>
<feature type="transmembrane region" description="Helical" evidence="5">
    <location>
        <begin position="271"/>
        <end position="291"/>
    </location>
</feature>
<dbReference type="Gene3D" id="1.50.10.150">
    <property type="entry name" value="Voltage-dependent anion channel"/>
    <property type="match status" value="1"/>
</dbReference>
<dbReference type="PANTHER" id="PTHR37955">
    <property type="entry name" value="TELLURITE RESISTANCE PROTEIN TEHA"/>
    <property type="match status" value="1"/>
</dbReference>
<name>A0A1E3FF99_9BURK</name>
<dbReference type="Proteomes" id="UP001220209">
    <property type="component" value="Chromosome 2"/>
</dbReference>
<gene>
    <name evidence="7" type="ORF">J4M89_22420</name>
    <name evidence="6" type="ORF">JIN94_13245</name>
    <name evidence="8" type="ORF">LXE91_23765</name>
</gene>
<keyword evidence="3 5" id="KW-1133">Transmembrane helix</keyword>
<evidence type="ECO:0000313" key="7">
    <source>
        <dbReference type="EMBL" id="MBO1832139.1"/>
    </source>
</evidence>
<feature type="transmembrane region" description="Helical" evidence="5">
    <location>
        <begin position="178"/>
        <end position="203"/>
    </location>
</feature>
<evidence type="ECO:0000313" key="6">
    <source>
        <dbReference type="EMBL" id="MBK1930846.1"/>
    </source>
</evidence>
<keyword evidence="10" id="KW-1185">Reference proteome</keyword>
<reference evidence="7 10" key="2">
    <citation type="submission" date="2021-03" db="EMBL/GenBank/DDBJ databases">
        <title>Clinical course, treatment and visual outcome of an outbreak of Burkholderia contaminans endophthalmitis following cataract surgery.</title>
        <authorList>
            <person name="Lind C."/>
            <person name="Olsen K."/>
            <person name="Angelsen N.K."/>
            <person name="Krefting E.A."/>
            <person name="Fossen K."/>
            <person name="Gravningen K."/>
            <person name="Depoorter E."/>
            <person name="Vandamme P."/>
            <person name="Bertelsen G."/>
        </authorList>
    </citation>
    <scope>NUCLEOTIDE SEQUENCE [LARGE SCALE GENOMIC DNA]</scope>
    <source>
        <strain evidence="7 10">51242556</strain>
    </source>
</reference>
<keyword evidence="2 5" id="KW-0812">Transmembrane</keyword>
<evidence type="ECO:0000313" key="9">
    <source>
        <dbReference type="Proteomes" id="UP000611459"/>
    </source>
</evidence>
<feature type="transmembrane region" description="Helical" evidence="5">
    <location>
        <begin position="114"/>
        <end position="139"/>
    </location>
</feature>
<evidence type="ECO:0000313" key="11">
    <source>
        <dbReference type="Proteomes" id="UP001220209"/>
    </source>
</evidence>
<dbReference type="GO" id="GO:0046583">
    <property type="term" value="F:monoatomic cation efflux transmembrane transporter activity"/>
    <property type="evidence" value="ECO:0007669"/>
    <property type="project" value="TreeGrafter"/>
</dbReference>
<proteinExistence type="predicted"/>
<dbReference type="EMBL" id="JAGEMX010000007">
    <property type="protein sequence ID" value="MBO1832139.1"/>
    <property type="molecule type" value="Genomic_DNA"/>
</dbReference>